<dbReference type="Proteomes" id="UP000037069">
    <property type="component" value="Unassembled WGS sequence"/>
</dbReference>
<feature type="transmembrane region" description="Helical" evidence="6">
    <location>
        <begin position="106"/>
        <end position="123"/>
    </location>
</feature>
<dbReference type="GO" id="GO:0016020">
    <property type="term" value="C:membrane"/>
    <property type="evidence" value="ECO:0007669"/>
    <property type="project" value="UniProtKB-SubCell"/>
</dbReference>
<feature type="transmembrane region" description="Helical" evidence="6">
    <location>
        <begin position="129"/>
        <end position="148"/>
    </location>
</feature>
<name>A0A0L0CEZ9_LUCCU</name>
<dbReference type="EMBL" id="JRES01000577">
    <property type="protein sequence ID" value="KNC30064.1"/>
    <property type="molecule type" value="Genomic_DNA"/>
</dbReference>
<dbReference type="OrthoDB" id="10014558at2759"/>
<evidence type="ECO:0000256" key="2">
    <source>
        <dbReference type="ARBA" id="ARBA00013977"/>
    </source>
</evidence>
<keyword evidence="4 6" id="KW-1133">Transmembrane helix</keyword>
<accession>A0A0L0CEZ9</accession>
<dbReference type="InterPro" id="IPR026572">
    <property type="entry name" value="TMEM267"/>
</dbReference>
<dbReference type="PANTHER" id="PTHR13628:SF1">
    <property type="entry name" value="TRANSMEMBRANE PROTEIN 267"/>
    <property type="match status" value="1"/>
</dbReference>
<proteinExistence type="predicted"/>
<keyword evidence="3 6" id="KW-0812">Transmembrane</keyword>
<protein>
    <recommendedName>
        <fullName evidence="2">Transmembrane protein 267</fullName>
    </recommendedName>
</protein>
<sequence>MHCHLMVYMRIILTTLVSITCLLGDNFVELTQHPMLKALADNATHAAIGALSGIAFAVQFYERTSHFFGWFLIFTCFACSSLIDVDHFIAARSWSLEDATNLMRRPFLHCSTFIFGLLLFYICNACLNYFKWCLFFGVLLCAFITHHTRDAIRRGYWFYPWGHTDKIPYLAYILITIATPYVIGQLHALCRSSVVQQFLGQYIKLNENYHHKDIRGYRYMQV</sequence>
<dbReference type="OMA" id="FYICTAC"/>
<keyword evidence="5 6" id="KW-0472">Membrane</keyword>
<evidence type="ECO:0000256" key="1">
    <source>
        <dbReference type="ARBA" id="ARBA00004141"/>
    </source>
</evidence>
<dbReference type="AlphaFoldDB" id="A0A0L0CEZ9"/>
<comment type="subcellular location">
    <subcellularLocation>
        <location evidence="1">Membrane</location>
        <topology evidence="1">Multi-pass membrane protein</topology>
    </subcellularLocation>
</comment>
<gene>
    <name evidence="7" type="ORF">FF38_09536</name>
</gene>
<feature type="transmembrane region" description="Helical" evidence="6">
    <location>
        <begin position="39"/>
        <end position="61"/>
    </location>
</feature>
<evidence type="ECO:0000256" key="4">
    <source>
        <dbReference type="ARBA" id="ARBA00022989"/>
    </source>
</evidence>
<organism evidence="7 8">
    <name type="scientific">Lucilia cuprina</name>
    <name type="common">Green bottle fly</name>
    <name type="synonym">Australian sheep blowfly</name>
    <dbReference type="NCBI Taxonomy" id="7375"/>
    <lineage>
        <taxon>Eukaryota</taxon>
        <taxon>Metazoa</taxon>
        <taxon>Ecdysozoa</taxon>
        <taxon>Arthropoda</taxon>
        <taxon>Hexapoda</taxon>
        <taxon>Insecta</taxon>
        <taxon>Pterygota</taxon>
        <taxon>Neoptera</taxon>
        <taxon>Endopterygota</taxon>
        <taxon>Diptera</taxon>
        <taxon>Brachycera</taxon>
        <taxon>Muscomorpha</taxon>
        <taxon>Oestroidea</taxon>
        <taxon>Calliphoridae</taxon>
        <taxon>Luciliinae</taxon>
        <taxon>Lucilia</taxon>
    </lineage>
</organism>
<feature type="transmembrane region" description="Helical" evidence="6">
    <location>
        <begin position="67"/>
        <end position="85"/>
    </location>
</feature>
<evidence type="ECO:0000313" key="8">
    <source>
        <dbReference type="Proteomes" id="UP000037069"/>
    </source>
</evidence>
<evidence type="ECO:0000313" key="7">
    <source>
        <dbReference type="EMBL" id="KNC30064.1"/>
    </source>
</evidence>
<evidence type="ECO:0000256" key="3">
    <source>
        <dbReference type="ARBA" id="ARBA00022692"/>
    </source>
</evidence>
<comment type="caution">
    <text evidence="7">The sequence shown here is derived from an EMBL/GenBank/DDBJ whole genome shotgun (WGS) entry which is preliminary data.</text>
</comment>
<feature type="transmembrane region" description="Helical" evidence="6">
    <location>
        <begin position="6"/>
        <end position="27"/>
    </location>
</feature>
<reference evidence="7 8" key="1">
    <citation type="journal article" date="2015" name="Nat. Commun.">
        <title>Lucilia cuprina genome unlocks parasitic fly biology to underpin future interventions.</title>
        <authorList>
            <person name="Anstead C.A."/>
            <person name="Korhonen P.K."/>
            <person name="Young N.D."/>
            <person name="Hall R.S."/>
            <person name="Jex A.R."/>
            <person name="Murali S.C."/>
            <person name="Hughes D.S."/>
            <person name="Lee S.F."/>
            <person name="Perry T."/>
            <person name="Stroehlein A.J."/>
            <person name="Ansell B.R."/>
            <person name="Breugelmans B."/>
            <person name="Hofmann A."/>
            <person name="Qu J."/>
            <person name="Dugan S."/>
            <person name="Lee S.L."/>
            <person name="Chao H."/>
            <person name="Dinh H."/>
            <person name="Han Y."/>
            <person name="Doddapaneni H.V."/>
            <person name="Worley K.C."/>
            <person name="Muzny D.M."/>
            <person name="Ioannidis P."/>
            <person name="Waterhouse R.M."/>
            <person name="Zdobnov E.M."/>
            <person name="James P.J."/>
            <person name="Bagnall N.H."/>
            <person name="Kotze A.C."/>
            <person name="Gibbs R.A."/>
            <person name="Richards S."/>
            <person name="Batterham P."/>
            <person name="Gasser R.B."/>
        </authorList>
    </citation>
    <scope>NUCLEOTIDE SEQUENCE [LARGE SCALE GENOMIC DNA]</scope>
    <source>
        <strain evidence="7 8">LS</strain>
        <tissue evidence="7">Full body</tissue>
    </source>
</reference>
<feature type="transmembrane region" description="Helical" evidence="6">
    <location>
        <begin position="169"/>
        <end position="189"/>
    </location>
</feature>
<dbReference type="PANTHER" id="PTHR13628">
    <property type="entry name" value="TRANSMEMBRANE PROTEIN 267"/>
    <property type="match status" value="1"/>
</dbReference>
<evidence type="ECO:0000256" key="6">
    <source>
        <dbReference type="SAM" id="Phobius"/>
    </source>
</evidence>
<evidence type="ECO:0000256" key="5">
    <source>
        <dbReference type="ARBA" id="ARBA00023136"/>
    </source>
</evidence>
<keyword evidence="8" id="KW-1185">Reference proteome</keyword>